<evidence type="ECO:0000256" key="2">
    <source>
        <dbReference type="ARBA" id="ARBA00022741"/>
    </source>
</evidence>
<keyword evidence="8" id="KW-0723">Serine/threonine-protein kinase</keyword>
<dbReference type="Pfam" id="PF00069">
    <property type="entry name" value="Pkinase"/>
    <property type="match status" value="1"/>
</dbReference>
<evidence type="ECO:0000256" key="4">
    <source>
        <dbReference type="ARBA" id="ARBA00022840"/>
    </source>
</evidence>
<evidence type="ECO:0000313" key="8">
    <source>
        <dbReference type="EMBL" id="TMN74767.1"/>
    </source>
</evidence>
<dbReference type="InterPro" id="IPR011990">
    <property type="entry name" value="TPR-like_helical_dom_sf"/>
</dbReference>
<comment type="caution">
    <text evidence="8">The sequence shown here is derived from an EMBL/GenBank/DDBJ whole genome shotgun (WGS) entry which is preliminary data.</text>
</comment>
<keyword evidence="6" id="KW-0472">Membrane</keyword>
<dbReference type="Proteomes" id="UP000305423">
    <property type="component" value="Unassembled WGS sequence"/>
</dbReference>
<dbReference type="InterPro" id="IPR000719">
    <property type="entry name" value="Prot_kinase_dom"/>
</dbReference>
<gene>
    <name evidence="8" type="ORF">CWB74_17770</name>
</gene>
<dbReference type="PANTHER" id="PTHR43289">
    <property type="entry name" value="MITOGEN-ACTIVATED PROTEIN KINASE KINASE KINASE 20-RELATED"/>
    <property type="match status" value="1"/>
</dbReference>
<dbReference type="SMART" id="SM00028">
    <property type="entry name" value="TPR"/>
    <property type="match status" value="5"/>
</dbReference>
<dbReference type="SUPFAM" id="SSF56112">
    <property type="entry name" value="Protein kinase-like (PK-like)"/>
    <property type="match status" value="1"/>
</dbReference>
<feature type="binding site" evidence="5">
    <location>
        <position position="114"/>
    </location>
    <ligand>
        <name>ATP</name>
        <dbReference type="ChEBI" id="CHEBI:30616"/>
    </ligand>
</feature>
<dbReference type="Gene3D" id="1.25.40.10">
    <property type="entry name" value="Tetratricopeptide repeat domain"/>
    <property type="match status" value="2"/>
</dbReference>
<dbReference type="RefSeq" id="WP_017216584.1">
    <property type="nucleotide sequence ID" value="NZ_JASGWW010000002.1"/>
</dbReference>
<dbReference type="Gene3D" id="1.10.510.10">
    <property type="entry name" value="Transferase(Phosphotransferase) domain 1"/>
    <property type="match status" value="1"/>
</dbReference>
<name>A0AAQ2EU72_PSEO7</name>
<reference evidence="8 9" key="1">
    <citation type="submission" date="2017-12" db="EMBL/GenBank/DDBJ databases">
        <authorList>
            <person name="Paulsen S."/>
            <person name="Gram L.K."/>
        </authorList>
    </citation>
    <scope>NUCLEOTIDE SEQUENCE [LARGE SCALE GENOMIC DNA]</scope>
    <source>
        <strain evidence="8 9">S1607</strain>
    </source>
</reference>
<keyword evidence="6" id="KW-0812">Transmembrane</keyword>
<dbReference type="PANTHER" id="PTHR43289:SF34">
    <property type="entry name" value="SERINE_THREONINE-PROTEIN KINASE YBDM-RELATED"/>
    <property type="match status" value="1"/>
</dbReference>
<dbReference type="CDD" id="cd14014">
    <property type="entry name" value="STKc_PknB_like"/>
    <property type="match status" value="1"/>
</dbReference>
<proteinExistence type="predicted"/>
<dbReference type="GO" id="GO:0005524">
    <property type="term" value="F:ATP binding"/>
    <property type="evidence" value="ECO:0007669"/>
    <property type="project" value="UniProtKB-UniRule"/>
</dbReference>
<keyword evidence="2 5" id="KW-0547">Nucleotide-binding</keyword>
<keyword evidence="4 5" id="KW-0067">ATP-binding</keyword>
<evidence type="ECO:0000256" key="1">
    <source>
        <dbReference type="ARBA" id="ARBA00022679"/>
    </source>
</evidence>
<protein>
    <submittedName>
        <fullName evidence="8">Serine/threonine protein kinase</fullName>
    </submittedName>
</protein>
<reference evidence="9" key="2">
    <citation type="submission" date="2019-06" db="EMBL/GenBank/DDBJ databases">
        <title>Co-occurence of chitin degradation, pigmentation and bioactivity in marine Pseudoalteromonas.</title>
        <authorList>
            <person name="Sonnenschein E.C."/>
            <person name="Bech P.K."/>
        </authorList>
    </citation>
    <scope>NUCLEOTIDE SEQUENCE [LARGE SCALE GENOMIC DNA]</scope>
    <source>
        <strain evidence="9">S1607</strain>
    </source>
</reference>
<dbReference type="InterPro" id="IPR019734">
    <property type="entry name" value="TPR_rpt"/>
</dbReference>
<evidence type="ECO:0000313" key="9">
    <source>
        <dbReference type="Proteomes" id="UP000305423"/>
    </source>
</evidence>
<evidence type="ECO:0000259" key="7">
    <source>
        <dbReference type="PROSITE" id="PS50011"/>
    </source>
</evidence>
<keyword evidence="1" id="KW-0808">Transferase</keyword>
<accession>A0AAQ2EU72</accession>
<dbReference type="InterPro" id="IPR008271">
    <property type="entry name" value="Ser/Thr_kinase_AS"/>
</dbReference>
<dbReference type="SUPFAM" id="SSF48452">
    <property type="entry name" value="TPR-like"/>
    <property type="match status" value="2"/>
</dbReference>
<dbReference type="PROSITE" id="PS00107">
    <property type="entry name" value="PROTEIN_KINASE_ATP"/>
    <property type="match status" value="1"/>
</dbReference>
<dbReference type="Pfam" id="PF13424">
    <property type="entry name" value="TPR_12"/>
    <property type="match status" value="2"/>
</dbReference>
<dbReference type="InterPro" id="IPR017441">
    <property type="entry name" value="Protein_kinase_ATP_BS"/>
</dbReference>
<sequence>MTFNDALSVFDHLLDNYSQNLTAGLNSIAELSPQLRDEVTALISAHEQNVQQTLFSNIIAAQVDTLDTDKDLLSLTGEQIQHFKLKTLLGSGGMGVVYLAERCDGQLEQQVAIKIIAPSITLLTSKELAFKEAQYLARLNHPNIAKVYDVGTTESGLIYLIMEYIEGDPLQQFCATATNDEMLKLLIKVCDAVSYSHQNRIIHGDLKPDNILVDKLGEPKLVDFGVAHTLSEQSNATYSAYINGLSRDYASPEQLAGEPLTTQSDVYSLGKILKKRLNSETNRAKVNADLLAVLDRATSAALSVRYSSIALLQADLHAVYEKKPLSATTKKNTILYRLQKRFYRQPFLTSLLSVAVLAIITMTAALFVKNQHLNEQYQQKSAIVNYLKDVFYAADPRYYNGEKPDYAQLLYSGSANLDTQLPKQNDARIEIKEIISRALLSLGDYERARMLLESDIDSNKLIIPLAETMFYQGAYDQADELLSKLTLRHGSEEWIEKIIIRSAIQLKRGNNKEAVETLDKLANLVPSTANQQRQLIQASVKKAIAYDEQSMFQEALQEIQKASKLAEATYPADHIGLLDVYNTHGNILSSLGELEKASKIYKKHLNITKKVLGEQHPSTGNAYRNIGFIEEMQDHFELAIEYYKSSESIFLESYGEDHEQLAFLWNDIGIASRLRGDFEQSEHYLLKAATTAKKVLGKNNPNVASILGNLAIAQFYLKRHEQAINTLNSALKIDLLSSGELHSRTGHRYFWLGFVHANIGELEQAKKYNSKSVDVFSQIYPKGNKTTWDAIMHKLTIQLSKKEYKQLEESFIAAEEFIRSSAEQTRFSNDINKVKVLSALIRGDIQQAKIASSKIDVTVSHDSSEALLNFWKNIPHKKYTDLSKAKQQTYNHRGVRRIEELHSLQNCYINKPISECKIASPVLLLL</sequence>
<dbReference type="InterPro" id="IPR011009">
    <property type="entry name" value="Kinase-like_dom_sf"/>
</dbReference>
<dbReference type="GO" id="GO:0004674">
    <property type="term" value="F:protein serine/threonine kinase activity"/>
    <property type="evidence" value="ECO:0007669"/>
    <property type="project" value="UniProtKB-KW"/>
</dbReference>
<keyword evidence="6" id="KW-1133">Transmembrane helix</keyword>
<dbReference type="PROSITE" id="PS00108">
    <property type="entry name" value="PROTEIN_KINASE_ST"/>
    <property type="match status" value="1"/>
</dbReference>
<dbReference type="AlphaFoldDB" id="A0AAQ2EU72"/>
<evidence type="ECO:0000256" key="6">
    <source>
        <dbReference type="SAM" id="Phobius"/>
    </source>
</evidence>
<feature type="transmembrane region" description="Helical" evidence="6">
    <location>
        <begin position="347"/>
        <end position="368"/>
    </location>
</feature>
<dbReference type="EMBL" id="PNEL01000049">
    <property type="protein sequence ID" value="TMN74767.1"/>
    <property type="molecule type" value="Genomic_DNA"/>
</dbReference>
<evidence type="ECO:0000256" key="3">
    <source>
        <dbReference type="ARBA" id="ARBA00022777"/>
    </source>
</evidence>
<keyword evidence="3 8" id="KW-0418">Kinase</keyword>
<dbReference type="SMART" id="SM00220">
    <property type="entry name" value="S_TKc"/>
    <property type="match status" value="1"/>
</dbReference>
<evidence type="ECO:0000256" key="5">
    <source>
        <dbReference type="PROSITE-ProRule" id="PRU10141"/>
    </source>
</evidence>
<organism evidence="8 9">
    <name type="scientific">Pseudoalteromonas piscicida</name>
    <dbReference type="NCBI Taxonomy" id="43662"/>
    <lineage>
        <taxon>Bacteria</taxon>
        <taxon>Pseudomonadati</taxon>
        <taxon>Pseudomonadota</taxon>
        <taxon>Gammaproteobacteria</taxon>
        <taxon>Alteromonadales</taxon>
        <taxon>Pseudoalteromonadaceae</taxon>
        <taxon>Pseudoalteromonas</taxon>
    </lineage>
</organism>
<dbReference type="PROSITE" id="PS50011">
    <property type="entry name" value="PROTEIN_KINASE_DOM"/>
    <property type="match status" value="1"/>
</dbReference>
<feature type="domain" description="Protein kinase" evidence="7">
    <location>
        <begin position="83"/>
        <end position="348"/>
    </location>
</feature>